<protein>
    <recommendedName>
        <fullName evidence="3">histidine kinase</fullName>
        <ecNumber evidence="3">2.7.13.3</ecNumber>
    </recommendedName>
</protein>
<evidence type="ECO:0000256" key="2">
    <source>
        <dbReference type="ARBA" id="ARBA00004236"/>
    </source>
</evidence>
<feature type="domain" description="PAS" evidence="14">
    <location>
        <begin position="24"/>
        <end position="94"/>
    </location>
</feature>
<dbReference type="SUPFAM" id="SSF55874">
    <property type="entry name" value="ATPase domain of HSP90 chaperone/DNA topoisomerase II/histidine kinase"/>
    <property type="match status" value="1"/>
</dbReference>
<evidence type="ECO:0000256" key="5">
    <source>
        <dbReference type="ARBA" id="ARBA00022553"/>
    </source>
</evidence>
<dbReference type="SMART" id="SM00387">
    <property type="entry name" value="HATPase_c"/>
    <property type="match status" value="1"/>
</dbReference>
<feature type="coiled-coil region" evidence="12">
    <location>
        <begin position="7"/>
        <end position="34"/>
    </location>
</feature>
<evidence type="ECO:0000256" key="4">
    <source>
        <dbReference type="ARBA" id="ARBA00022475"/>
    </source>
</evidence>
<dbReference type="CDD" id="cd00082">
    <property type="entry name" value="HisKA"/>
    <property type="match status" value="1"/>
</dbReference>
<dbReference type="InterPro" id="IPR003661">
    <property type="entry name" value="HisK_dim/P_dom"/>
</dbReference>
<dbReference type="Proteomes" id="UP000678237">
    <property type="component" value="Unassembled WGS sequence"/>
</dbReference>
<dbReference type="AlphaFoldDB" id="A0A7J4JER1"/>
<keyword evidence="5" id="KW-0597">Phosphoprotein</keyword>
<dbReference type="SUPFAM" id="SSF47384">
    <property type="entry name" value="Homodimeric domain of signal transducing histidine kinase"/>
    <property type="match status" value="1"/>
</dbReference>
<dbReference type="CDD" id="cd00130">
    <property type="entry name" value="PAS"/>
    <property type="match status" value="1"/>
</dbReference>
<dbReference type="Pfam" id="PF00512">
    <property type="entry name" value="HisKA"/>
    <property type="match status" value="1"/>
</dbReference>
<comment type="caution">
    <text evidence="15">The sequence shown here is derived from an EMBL/GenBank/DDBJ whole genome shotgun (WGS) entry which is preliminary data.</text>
</comment>
<evidence type="ECO:0000256" key="12">
    <source>
        <dbReference type="SAM" id="Coils"/>
    </source>
</evidence>
<name>A0A7J4JER1_9ARCH</name>
<reference evidence="17" key="1">
    <citation type="journal article" date="2020" name="bioRxiv">
        <title>A rank-normalized archaeal taxonomy based on genome phylogeny resolves widespread incomplete and uneven classifications.</title>
        <authorList>
            <person name="Rinke C."/>
            <person name="Chuvochina M."/>
            <person name="Mussig A.J."/>
            <person name="Chaumeil P.-A."/>
            <person name="Waite D.W."/>
            <person name="Whitman W.B."/>
            <person name="Parks D.H."/>
            <person name="Hugenholtz P."/>
        </authorList>
    </citation>
    <scope>NUCLEOTIDE SEQUENCE [LARGE SCALE GENOMIC DNA]</scope>
</reference>
<dbReference type="InterPro" id="IPR013767">
    <property type="entry name" value="PAS_fold"/>
</dbReference>
<dbReference type="NCBIfam" id="TIGR00229">
    <property type="entry name" value="sensory_box"/>
    <property type="match status" value="2"/>
</dbReference>
<dbReference type="Pfam" id="PF00989">
    <property type="entry name" value="PAS"/>
    <property type="match status" value="1"/>
</dbReference>
<dbReference type="FunFam" id="3.30.565.10:FF:000023">
    <property type="entry name" value="PAS domain-containing sensor histidine kinase"/>
    <property type="match status" value="1"/>
</dbReference>
<reference evidence="16" key="3">
    <citation type="submission" date="2021-05" db="EMBL/GenBank/DDBJ databases">
        <title>Protein family content uncovers lineage relationships and bacterial pathway maintenance mechanisms in DPANN archaea.</title>
        <authorList>
            <person name="Castelle C.J."/>
            <person name="Meheust R."/>
            <person name="Jaffe A.L."/>
            <person name="Seitz K."/>
            <person name="Gong X."/>
            <person name="Baker B.J."/>
            <person name="Banfield J.F."/>
        </authorList>
    </citation>
    <scope>NUCLEOTIDE SEQUENCE</scope>
    <source>
        <strain evidence="16">RIFCSPLOWO2_01_FULL_58_19</strain>
    </source>
</reference>
<evidence type="ECO:0000256" key="11">
    <source>
        <dbReference type="ARBA" id="ARBA00023136"/>
    </source>
</evidence>
<dbReference type="GO" id="GO:0000155">
    <property type="term" value="F:phosphorelay sensor kinase activity"/>
    <property type="evidence" value="ECO:0007669"/>
    <property type="project" value="InterPro"/>
</dbReference>
<dbReference type="Proteomes" id="UP000564964">
    <property type="component" value="Unassembled WGS sequence"/>
</dbReference>
<dbReference type="SUPFAM" id="SSF55785">
    <property type="entry name" value="PYP-like sensor domain (PAS domain)"/>
    <property type="match status" value="2"/>
</dbReference>
<evidence type="ECO:0000256" key="9">
    <source>
        <dbReference type="ARBA" id="ARBA00022840"/>
    </source>
</evidence>
<keyword evidence="8" id="KW-0418">Kinase</keyword>
<comment type="subcellular location">
    <subcellularLocation>
        <location evidence="2">Cell membrane</location>
    </subcellularLocation>
</comment>
<dbReference type="PRINTS" id="PR00344">
    <property type="entry name" value="BCTRLSENSOR"/>
</dbReference>
<evidence type="ECO:0000256" key="1">
    <source>
        <dbReference type="ARBA" id="ARBA00000085"/>
    </source>
</evidence>
<dbReference type="InterPro" id="IPR000014">
    <property type="entry name" value="PAS"/>
</dbReference>
<dbReference type="Pfam" id="PF13188">
    <property type="entry name" value="PAS_8"/>
    <property type="match status" value="1"/>
</dbReference>
<reference evidence="16" key="2">
    <citation type="submission" date="2021-03" db="EMBL/GenBank/DDBJ databases">
        <authorList>
            <person name="Jaffe A."/>
        </authorList>
    </citation>
    <scope>NUCLEOTIDE SEQUENCE</scope>
    <source>
        <strain evidence="16">RIFCSPLOWO2_01_FULL_58_19</strain>
    </source>
</reference>
<dbReference type="GO" id="GO:0006355">
    <property type="term" value="P:regulation of DNA-templated transcription"/>
    <property type="evidence" value="ECO:0007669"/>
    <property type="project" value="InterPro"/>
</dbReference>
<sequence>MVAAEALQERDAEIGRLRAEVARLREEHAELLENAPESVFELDENGNFTYLNKRAEERLGVQRQELIGKSFTRILVPERVLSDVRELEKVLKGKAVYGHKTAVVDKAGKHLFIEISAKPMKAGEKIVGVHGIARTVEEAPDQELYRKLFEAANEAMAVVDGVGRFESVNAEFLEEFRYSNAEVLGYNAEALGFLGPGQGQELLAKGKSGRFEARVKAKNGKDRAYRIDYSVLAGNPPALQLLFVDVNDLVEEEQGFKDTLAKLKQEEKSRQDFFNIMTHELKTPLTPIKGYLELLLEEHFGPLNRKQRESLEIISRSISLSQNLIEDLSSLSRIESGRLQLNCESMNVGEVIKNAVQEMMGFAIRKELRMEIQVGKDVPMIEADKNALMRVLTNLIHNAVKFTSERGKIRVEAKKAGKLVQVSVSDNGIGIAKEEVPKLFQKFYQVRSAVSEEFKGTGLGLSICKGLIEAHGGKIWVESELGKGATFCFTIPIKQEKRVEPAAAARTGTGKPA</sequence>
<keyword evidence="10" id="KW-0902">Two-component regulatory system</keyword>
<feature type="domain" description="PAS" evidence="14">
    <location>
        <begin position="141"/>
        <end position="196"/>
    </location>
</feature>
<dbReference type="CDD" id="cd16922">
    <property type="entry name" value="HATPase_EvgS-ArcB-TorS-like"/>
    <property type="match status" value="1"/>
</dbReference>
<gene>
    <name evidence="15" type="ORF">HA252_02455</name>
    <name evidence="16" type="ORF">J4203_02790</name>
</gene>
<dbReference type="PANTHER" id="PTHR43047">
    <property type="entry name" value="TWO-COMPONENT HISTIDINE PROTEIN KINASE"/>
    <property type="match status" value="1"/>
</dbReference>
<evidence type="ECO:0000256" key="3">
    <source>
        <dbReference type="ARBA" id="ARBA00012438"/>
    </source>
</evidence>
<dbReference type="InterPro" id="IPR005467">
    <property type="entry name" value="His_kinase_dom"/>
</dbReference>
<keyword evidence="4" id="KW-1003">Cell membrane</keyword>
<keyword evidence="6" id="KW-0808">Transferase</keyword>
<dbReference type="EMBL" id="DUGH01000060">
    <property type="protein sequence ID" value="HIH16243.1"/>
    <property type="molecule type" value="Genomic_DNA"/>
</dbReference>
<proteinExistence type="predicted"/>
<evidence type="ECO:0000256" key="6">
    <source>
        <dbReference type="ARBA" id="ARBA00022679"/>
    </source>
</evidence>
<evidence type="ECO:0000259" key="14">
    <source>
        <dbReference type="PROSITE" id="PS50112"/>
    </source>
</evidence>
<dbReference type="SMART" id="SM00091">
    <property type="entry name" value="PAS"/>
    <property type="match status" value="2"/>
</dbReference>
<dbReference type="InterPro" id="IPR036890">
    <property type="entry name" value="HATPase_C_sf"/>
</dbReference>
<keyword evidence="12" id="KW-0175">Coiled coil</keyword>
<dbReference type="GO" id="GO:0005886">
    <property type="term" value="C:plasma membrane"/>
    <property type="evidence" value="ECO:0007669"/>
    <property type="project" value="UniProtKB-SubCell"/>
</dbReference>
<dbReference type="Gene3D" id="1.10.287.130">
    <property type="match status" value="1"/>
</dbReference>
<evidence type="ECO:0000256" key="7">
    <source>
        <dbReference type="ARBA" id="ARBA00022741"/>
    </source>
</evidence>
<keyword evidence="7" id="KW-0547">Nucleotide-binding</keyword>
<dbReference type="Gene3D" id="3.30.565.10">
    <property type="entry name" value="Histidine kinase-like ATPase, C-terminal domain"/>
    <property type="match status" value="1"/>
</dbReference>
<dbReference type="EC" id="2.7.13.3" evidence="3"/>
<dbReference type="InterPro" id="IPR036097">
    <property type="entry name" value="HisK_dim/P_sf"/>
</dbReference>
<dbReference type="InterPro" id="IPR004358">
    <property type="entry name" value="Sig_transdc_His_kin-like_C"/>
</dbReference>
<dbReference type="GO" id="GO:0009927">
    <property type="term" value="F:histidine phosphotransfer kinase activity"/>
    <property type="evidence" value="ECO:0007669"/>
    <property type="project" value="TreeGrafter"/>
</dbReference>
<evidence type="ECO:0000256" key="8">
    <source>
        <dbReference type="ARBA" id="ARBA00022777"/>
    </source>
</evidence>
<evidence type="ECO:0000313" key="17">
    <source>
        <dbReference type="Proteomes" id="UP000564964"/>
    </source>
</evidence>
<feature type="domain" description="Histidine kinase" evidence="13">
    <location>
        <begin position="276"/>
        <end position="495"/>
    </location>
</feature>
<dbReference type="Gene3D" id="3.30.450.20">
    <property type="entry name" value="PAS domain"/>
    <property type="match status" value="2"/>
</dbReference>
<dbReference type="SMART" id="SM00388">
    <property type="entry name" value="HisKA"/>
    <property type="match status" value="1"/>
</dbReference>
<comment type="catalytic activity">
    <reaction evidence="1">
        <text>ATP + protein L-histidine = ADP + protein N-phospho-L-histidine.</text>
        <dbReference type="EC" id="2.7.13.3"/>
    </reaction>
</comment>
<keyword evidence="11" id="KW-0472">Membrane</keyword>
<dbReference type="PANTHER" id="PTHR43047:SF72">
    <property type="entry name" value="OSMOSENSING HISTIDINE PROTEIN KINASE SLN1"/>
    <property type="match status" value="1"/>
</dbReference>
<evidence type="ECO:0000259" key="13">
    <source>
        <dbReference type="PROSITE" id="PS50109"/>
    </source>
</evidence>
<evidence type="ECO:0000256" key="10">
    <source>
        <dbReference type="ARBA" id="ARBA00023012"/>
    </source>
</evidence>
<evidence type="ECO:0000313" key="16">
    <source>
        <dbReference type="EMBL" id="MBS3062774.1"/>
    </source>
</evidence>
<accession>A0A7J4JER1</accession>
<dbReference type="GO" id="GO:0005524">
    <property type="term" value="F:ATP binding"/>
    <property type="evidence" value="ECO:0007669"/>
    <property type="project" value="UniProtKB-KW"/>
</dbReference>
<dbReference type="PROSITE" id="PS50109">
    <property type="entry name" value="HIS_KIN"/>
    <property type="match status" value="1"/>
</dbReference>
<dbReference type="InterPro" id="IPR003594">
    <property type="entry name" value="HATPase_dom"/>
</dbReference>
<dbReference type="EMBL" id="JAGVWE010000002">
    <property type="protein sequence ID" value="MBS3062774.1"/>
    <property type="molecule type" value="Genomic_DNA"/>
</dbReference>
<evidence type="ECO:0000313" key="15">
    <source>
        <dbReference type="EMBL" id="HIH16243.1"/>
    </source>
</evidence>
<dbReference type="PROSITE" id="PS50112">
    <property type="entry name" value="PAS"/>
    <property type="match status" value="2"/>
</dbReference>
<organism evidence="15 17">
    <name type="scientific">Candidatus Iainarchaeum sp</name>
    <dbReference type="NCBI Taxonomy" id="3101447"/>
    <lineage>
        <taxon>Archaea</taxon>
        <taxon>Candidatus Iainarchaeota</taxon>
        <taxon>Candidatus Iainarchaeia</taxon>
        <taxon>Candidatus Iainarchaeales</taxon>
        <taxon>Candidatus Iainarchaeaceae</taxon>
        <taxon>Candidatus Iainarchaeum</taxon>
    </lineage>
</organism>
<dbReference type="Pfam" id="PF02518">
    <property type="entry name" value="HATPase_c"/>
    <property type="match status" value="1"/>
</dbReference>
<keyword evidence="9" id="KW-0067">ATP-binding</keyword>
<dbReference type="InterPro" id="IPR035965">
    <property type="entry name" value="PAS-like_dom_sf"/>
</dbReference>